<dbReference type="Proteomes" id="UP000434957">
    <property type="component" value="Unassembled WGS sequence"/>
</dbReference>
<accession>A0A6A3MWP0</accession>
<feature type="compositionally biased region" description="Polar residues" evidence="1">
    <location>
        <begin position="21"/>
        <end position="33"/>
    </location>
</feature>
<gene>
    <name evidence="2" type="ORF">PR002_g8461</name>
    <name evidence="3" type="ORF">PR003_g8818</name>
</gene>
<proteinExistence type="predicted"/>
<evidence type="ECO:0000313" key="2">
    <source>
        <dbReference type="EMBL" id="KAE9033839.1"/>
    </source>
</evidence>
<organism evidence="2 5">
    <name type="scientific">Phytophthora rubi</name>
    <dbReference type="NCBI Taxonomy" id="129364"/>
    <lineage>
        <taxon>Eukaryota</taxon>
        <taxon>Sar</taxon>
        <taxon>Stramenopiles</taxon>
        <taxon>Oomycota</taxon>
        <taxon>Peronosporomycetes</taxon>
        <taxon>Peronosporales</taxon>
        <taxon>Peronosporaceae</taxon>
        <taxon>Phytophthora</taxon>
    </lineage>
</organism>
<keyword evidence="4" id="KW-1185">Reference proteome</keyword>
<reference evidence="2 5" key="1">
    <citation type="submission" date="2018-09" db="EMBL/GenBank/DDBJ databases">
        <title>Genomic investigation of the strawberry pathogen Phytophthora fragariae indicates pathogenicity is determined by transcriptional variation in three key races.</title>
        <authorList>
            <person name="Adams T.M."/>
            <person name="Armitage A.D."/>
            <person name="Sobczyk M.K."/>
            <person name="Bates H.J."/>
            <person name="Dunwell J.M."/>
            <person name="Nellist C.F."/>
            <person name="Harrison R.J."/>
        </authorList>
    </citation>
    <scope>NUCLEOTIDE SEQUENCE [LARGE SCALE GENOMIC DNA]</scope>
    <source>
        <strain evidence="2 5">SCRP324</strain>
        <strain evidence="3 4">SCRP333</strain>
    </source>
</reference>
<dbReference type="EMBL" id="QXFT01000446">
    <property type="protein sequence ID" value="KAE9343748.1"/>
    <property type="molecule type" value="Genomic_DNA"/>
</dbReference>
<evidence type="ECO:0000313" key="4">
    <source>
        <dbReference type="Proteomes" id="UP000434957"/>
    </source>
</evidence>
<dbReference type="Proteomes" id="UP000435112">
    <property type="component" value="Unassembled WGS sequence"/>
</dbReference>
<dbReference type="EMBL" id="QXFU01000426">
    <property type="protein sequence ID" value="KAE9033839.1"/>
    <property type="molecule type" value="Genomic_DNA"/>
</dbReference>
<evidence type="ECO:0000256" key="1">
    <source>
        <dbReference type="SAM" id="MobiDB-lite"/>
    </source>
</evidence>
<evidence type="ECO:0000313" key="3">
    <source>
        <dbReference type="EMBL" id="KAE9343748.1"/>
    </source>
</evidence>
<comment type="caution">
    <text evidence="2">The sequence shown here is derived from an EMBL/GenBank/DDBJ whole genome shotgun (WGS) entry which is preliminary data.</text>
</comment>
<dbReference type="AlphaFoldDB" id="A0A6A3MWP0"/>
<evidence type="ECO:0000313" key="5">
    <source>
        <dbReference type="Proteomes" id="UP000435112"/>
    </source>
</evidence>
<sequence length="79" mass="8621">MTSGRTGYVAVRHTIGIITDAASNAQRPESQNPGLEPRASSIWQADRFYQDRALPAAVKASAKSMLAARKRHQSQARRG</sequence>
<feature type="region of interest" description="Disordered" evidence="1">
    <location>
        <begin position="20"/>
        <end position="39"/>
    </location>
</feature>
<name>A0A6A3MWP0_9STRA</name>
<protein>
    <submittedName>
        <fullName evidence="2">Uncharacterized protein</fullName>
    </submittedName>
</protein>